<evidence type="ECO:0000313" key="2">
    <source>
        <dbReference type="Proteomes" id="UP000438429"/>
    </source>
</evidence>
<name>A0A6A4TWX6_SCOMX</name>
<dbReference type="Proteomes" id="UP000438429">
    <property type="component" value="Unassembled WGS sequence"/>
</dbReference>
<organism evidence="1 2">
    <name type="scientific">Scophthalmus maximus</name>
    <name type="common">Turbot</name>
    <name type="synonym">Psetta maxima</name>
    <dbReference type="NCBI Taxonomy" id="52904"/>
    <lineage>
        <taxon>Eukaryota</taxon>
        <taxon>Metazoa</taxon>
        <taxon>Chordata</taxon>
        <taxon>Craniata</taxon>
        <taxon>Vertebrata</taxon>
        <taxon>Euteleostomi</taxon>
        <taxon>Actinopterygii</taxon>
        <taxon>Neopterygii</taxon>
        <taxon>Teleostei</taxon>
        <taxon>Neoteleostei</taxon>
        <taxon>Acanthomorphata</taxon>
        <taxon>Carangaria</taxon>
        <taxon>Pleuronectiformes</taxon>
        <taxon>Pleuronectoidei</taxon>
        <taxon>Scophthalmidae</taxon>
        <taxon>Scophthalmus</taxon>
    </lineage>
</organism>
<protein>
    <submittedName>
        <fullName evidence="1">Uncharacterized protein</fullName>
    </submittedName>
</protein>
<reference evidence="1 2" key="1">
    <citation type="submission" date="2019-06" db="EMBL/GenBank/DDBJ databases">
        <title>Draft genomes of female and male turbot (Scophthalmus maximus).</title>
        <authorList>
            <person name="Xu H."/>
            <person name="Xu X.-W."/>
            <person name="Shao C."/>
            <person name="Chen S."/>
        </authorList>
    </citation>
    <scope>NUCLEOTIDE SEQUENCE [LARGE SCALE GENOMIC DNA]</scope>
    <source>
        <strain evidence="1">Ysfricsl-2016a</strain>
        <tissue evidence="1">Blood</tissue>
    </source>
</reference>
<accession>A0A6A4TWX6</accession>
<comment type="caution">
    <text evidence="1">The sequence shown here is derived from an EMBL/GenBank/DDBJ whole genome shotgun (WGS) entry which is preliminary data.</text>
</comment>
<sequence length="220" mass="25421">MYRDLATLTHELHLLKIIGRFETRPSEEQMTYSTRLQNELQGDQQCGYPSLQTDHKSHQAAPSLVGLGGNRDLDSLSVDVSSVRKWLLCEDSTQVSLLFDACRQKCKAKVSDVVASFSELRLNEECQTADSRWFRVCDLFCVEDIPVTRSKEEQVPTVVNRILWYRMCNGRKDWFSFYSDVKVELLSPNKIHAPSQYTNVRVYTIHTLCSESHIMYMKRG</sequence>
<dbReference type="AlphaFoldDB" id="A0A6A4TWX6"/>
<evidence type="ECO:0000313" key="1">
    <source>
        <dbReference type="EMBL" id="KAF0046552.1"/>
    </source>
</evidence>
<dbReference type="EMBL" id="VEVO01000001">
    <property type="protein sequence ID" value="KAF0046552.1"/>
    <property type="molecule type" value="Genomic_DNA"/>
</dbReference>
<gene>
    <name evidence="1" type="ORF">F2P81_000185</name>
</gene>
<proteinExistence type="predicted"/>